<keyword evidence="1" id="KW-0732">Signal</keyword>
<dbReference type="AlphaFoldDB" id="A0A1G5Q2G3"/>
<gene>
    <name evidence="2" type="ORF">SAMN04488118_102486</name>
</gene>
<evidence type="ECO:0008006" key="4">
    <source>
        <dbReference type="Google" id="ProtNLM"/>
    </source>
</evidence>
<sequence>MRVFKDAALAMGMMIGAATIGLQATSVSAGPITSPVVIELYTSQGCSSCPPADELLAELASHEDVLPLALHVDYWDYIGWKDEFASPAYTNRQKGYAHVGQRRMIYTPQMVIMGREDVVGANVPAVTSLLKKYNDTPAPIAMQLYDEGDSVRLTATAVQELQEGVPHFVQLVRYAPMRTVSIKRGELAGHTLDYANVVSTLEVIHQWDGTGELDLSVSLDDELRSALLIQAGPYGPIVGAAKLD</sequence>
<dbReference type="InterPro" id="IPR010634">
    <property type="entry name" value="DUF1223"/>
</dbReference>
<proteinExistence type="predicted"/>
<keyword evidence="3" id="KW-1185">Reference proteome</keyword>
<dbReference type="Proteomes" id="UP000198767">
    <property type="component" value="Unassembled WGS sequence"/>
</dbReference>
<dbReference type="Pfam" id="PF06764">
    <property type="entry name" value="DUF1223"/>
    <property type="match status" value="1"/>
</dbReference>
<feature type="signal peptide" evidence="1">
    <location>
        <begin position="1"/>
        <end position="29"/>
    </location>
</feature>
<reference evidence="2 3" key="1">
    <citation type="submission" date="2016-10" db="EMBL/GenBank/DDBJ databases">
        <authorList>
            <person name="de Groot N.N."/>
        </authorList>
    </citation>
    <scope>NUCLEOTIDE SEQUENCE [LARGE SCALE GENOMIC DNA]</scope>
    <source>
        <strain evidence="2 3">U95</strain>
    </source>
</reference>
<organism evidence="2 3">
    <name type="scientific">Epibacterium ulvae</name>
    <dbReference type="NCBI Taxonomy" id="1156985"/>
    <lineage>
        <taxon>Bacteria</taxon>
        <taxon>Pseudomonadati</taxon>
        <taxon>Pseudomonadota</taxon>
        <taxon>Alphaproteobacteria</taxon>
        <taxon>Rhodobacterales</taxon>
        <taxon>Roseobacteraceae</taxon>
        <taxon>Epibacterium</taxon>
    </lineage>
</organism>
<evidence type="ECO:0000313" key="2">
    <source>
        <dbReference type="EMBL" id="SCZ55852.1"/>
    </source>
</evidence>
<evidence type="ECO:0000256" key="1">
    <source>
        <dbReference type="SAM" id="SignalP"/>
    </source>
</evidence>
<accession>A0A1G5Q2G3</accession>
<dbReference type="PANTHER" id="PTHR36057:SF1">
    <property type="entry name" value="LIPOPROTEIN LIPID ATTACHMENT SITE-LIKE PROTEIN, PUTATIVE (DUF1223)-RELATED"/>
    <property type="match status" value="1"/>
</dbReference>
<protein>
    <recommendedName>
        <fullName evidence="4">DUF1223 domain-containing protein</fullName>
    </recommendedName>
</protein>
<dbReference type="PANTHER" id="PTHR36057">
    <property type="match status" value="1"/>
</dbReference>
<dbReference type="SUPFAM" id="SSF52833">
    <property type="entry name" value="Thioredoxin-like"/>
    <property type="match status" value="1"/>
</dbReference>
<dbReference type="STRING" id="1156985.SAMN04488118_102486"/>
<evidence type="ECO:0000313" key="3">
    <source>
        <dbReference type="Proteomes" id="UP000198767"/>
    </source>
</evidence>
<dbReference type="InterPro" id="IPR036249">
    <property type="entry name" value="Thioredoxin-like_sf"/>
</dbReference>
<dbReference type="EMBL" id="FMWG01000002">
    <property type="protein sequence ID" value="SCZ55852.1"/>
    <property type="molecule type" value="Genomic_DNA"/>
</dbReference>
<feature type="chain" id="PRO_5011522892" description="DUF1223 domain-containing protein" evidence="1">
    <location>
        <begin position="30"/>
        <end position="244"/>
    </location>
</feature>
<name>A0A1G5Q2G3_9RHOB</name>